<dbReference type="AlphaFoldDB" id="A0A840FFZ9"/>
<protein>
    <recommendedName>
        <fullName evidence="3">TonB C-terminal domain-containing protein</fullName>
    </recommendedName>
</protein>
<dbReference type="RefSeq" id="WP_183986306.1">
    <property type="nucleotide sequence ID" value="NZ_JACIEV010000009.1"/>
</dbReference>
<comment type="caution">
    <text evidence="1">The sequence shown here is derived from an EMBL/GenBank/DDBJ whole genome shotgun (WGS) entry which is preliminary data.</text>
</comment>
<dbReference type="EMBL" id="JACIEV010000009">
    <property type="protein sequence ID" value="MBB4155126.1"/>
    <property type="molecule type" value="Genomic_DNA"/>
</dbReference>
<accession>A0A840FFZ9</accession>
<evidence type="ECO:0008006" key="3">
    <source>
        <dbReference type="Google" id="ProtNLM"/>
    </source>
</evidence>
<evidence type="ECO:0000313" key="2">
    <source>
        <dbReference type="Proteomes" id="UP000529795"/>
    </source>
</evidence>
<gene>
    <name evidence="1" type="ORF">GGQ80_003043</name>
</gene>
<reference evidence="1 2" key="1">
    <citation type="submission" date="2020-08" db="EMBL/GenBank/DDBJ databases">
        <title>Genomic Encyclopedia of Type Strains, Phase IV (KMG-IV): sequencing the most valuable type-strain genomes for metagenomic binning, comparative biology and taxonomic classification.</title>
        <authorList>
            <person name="Goeker M."/>
        </authorList>
    </citation>
    <scope>NUCLEOTIDE SEQUENCE [LARGE SCALE GENOMIC DNA]</scope>
    <source>
        <strain evidence="1 2">YC6723</strain>
    </source>
</reference>
<name>A0A840FFZ9_9SPHN</name>
<evidence type="ECO:0000313" key="1">
    <source>
        <dbReference type="EMBL" id="MBB4155126.1"/>
    </source>
</evidence>
<dbReference type="Proteomes" id="UP000529795">
    <property type="component" value="Unassembled WGS sequence"/>
</dbReference>
<sequence>MIAALLLLAGQATAAPPLPTPPLDWSAVPPLRYRNPPPENFDYSAYVRDEVRAGRCHRAVAVGGRWTLVVDVIVLAARDGSPRRIIPRAIDCPSVEQYAAGLVSRLARRNVDTGGAATDGWYKTSVRFSWPA</sequence>
<proteinExistence type="predicted"/>
<keyword evidence="2" id="KW-1185">Reference proteome</keyword>
<organism evidence="1 2">
    <name type="scientific">Sphingomonas jinjuensis</name>
    <dbReference type="NCBI Taxonomy" id="535907"/>
    <lineage>
        <taxon>Bacteria</taxon>
        <taxon>Pseudomonadati</taxon>
        <taxon>Pseudomonadota</taxon>
        <taxon>Alphaproteobacteria</taxon>
        <taxon>Sphingomonadales</taxon>
        <taxon>Sphingomonadaceae</taxon>
        <taxon>Sphingomonas</taxon>
    </lineage>
</organism>